<dbReference type="Proteomes" id="UP000199065">
    <property type="component" value="Unassembled WGS sequence"/>
</dbReference>
<feature type="region of interest" description="Disordered" evidence="1">
    <location>
        <begin position="28"/>
        <end position="76"/>
    </location>
</feature>
<evidence type="ECO:0000313" key="3">
    <source>
        <dbReference type="EMBL" id="SFG45563.1"/>
    </source>
</evidence>
<evidence type="ECO:0000256" key="2">
    <source>
        <dbReference type="SAM" id="SignalP"/>
    </source>
</evidence>
<keyword evidence="4" id="KW-1185">Reference proteome</keyword>
<dbReference type="PROSITE" id="PS51257">
    <property type="entry name" value="PROKAR_LIPOPROTEIN"/>
    <property type="match status" value="1"/>
</dbReference>
<feature type="chain" id="PRO_5038523940" description="PASTA domain-containing protein" evidence="2">
    <location>
        <begin position="23"/>
        <end position="170"/>
    </location>
</feature>
<proteinExistence type="predicted"/>
<evidence type="ECO:0008006" key="5">
    <source>
        <dbReference type="Google" id="ProtNLM"/>
    </source>
</evidence>
<organism evidence="3 4">
    <name type="scientific">Corynebacterium spheniscorum</name>
    <dbReference type="NCBI Taxonomy" id="185761"/>
    <lineage>
        <taxon>Bacteria</taxon>
        <taxon>Bacillati</taxon>
        <taxon>Actinomycetota</taxon>
        <taxon>Actinomycetes</taxon>
        <taxon>Mycobacteriales</taxon>
        <taxon>Corynebacteriaceae</taxon>
        <taxon>Corynebacterium</taxon>
    </lineage>
</organism>
<protein>
    <recommendedName>
        <fullName evidence="5">PASTA domain-containing protein</fullName>
    </recommendedName>
</protein>
<dbReference type="RefSeq" id="WP_092284963.1">
    <property type="nucleotide sequence ID" value="NZ_FOPJ01000004.1"/>
</dbReference>
<feature type="compositionally biased region" description="Low complexity" evidence="1">
    <location>
        <begin position="47"/>
        <end position="70"/>
    </location>
</feature>
<keyword evidence="2" id="KW-0732">Signal</keyword>
<feature type="signal peptide" evidence="2">
    <location>
        <begin position="1"/>
        <end position="22"/>
    </location>
</feature>
<reference evidence="3 4" key="1">
    <citation type="submission" date="2016-10" db="EMBL/GenBank/DDBJ databases">
        <authorList>
            <person name="de Groot N.N."/>
        </authorList>
    </citation>
    <scope>NUCLEOTIDE SEQUENCE [LARGE SCALE GENOMIC DNA]</scope>
    <source>
        <strain>J11</strain>
        <strain evidence="4">PG 39</strain>
    </source>
</reference>
<evidence type="ECO:0000313" key="4">
    <source>
        <dbReference type="Proteomes" id="UP000199065"/>
    </source>
</evidence>
<dbReference type="STRING" id="185761.SAMN05660282_00960"/>
<dbReference type="OrthoDB" id="4413502at2"/>
<accession>A0A1I2RZR6</accession>
<evidence type="ECO:0000256" key="1">
    <source>
        <dbReference type="SAM" id="MobiDB-lite"/>
    </source>
</evidence>
<name>A0A1I2RZR6_9CORY</name>
<dbReference type="AlphaFoldDB" id="A0A1I2RZR6"/>
<gene>
    <name evidence="3" type="ORF">SAMN05660282_00960</name>
</gene>
<dbReference type="EMBL" id="FOPJ01000004">
    <property type="protein sequence ID" value="SFG45563.1"/>
    <property type="molecule type" value="Genomic_DNA"/>
</dbReference>
<sequence length="170" mass="17717">MTALRKTLLIGTTGLLAIGLSACTPPGEVDSTEKVDTAQSFSAPTNAADSTEASSTSTTTSTATTTTSEAAKSELPGYINCVGSPSTEPDAIALSCLNDHDSLKDINWSKWTADEAVGVGTREVNDCSPNCQDGQKVTTENVKVVLSEPTESSQGLVFTQVEVDDVRIEL</sequence>